<dbReference type="AlphaFoldDB" id="A0A2I4GL07"/>
<dbReference type="RefSeq" id="XP_018844581.1">
    <property type="nucleotide sequence ID" value="XM_018989036.1"/>
</dbReference>
<dbReference type="Proteomes" id="UP000235220">
    <property type="component" value="Chromosome 15"/>
</dbReference>
<dbReference type="PANTHER" id="PTHR33710">
    <property type="entry name" value="BNAC02G09200D PROTEIN"/>
    <property type="match status" value="1"/>
</dbReference>
<organism evidence="1 2">
    <name type="scientific">Juglans regia</name>
    <name type="common">English walnut</name>
    <dbReference type="NCBI Taxonomy" id="51240"/>
    <lineage>
        <taxon>Eukaryota</taxon>
        <taxon>Viridiplantae</taxon>
        <taxon>Streptophyta</taxon>
        <taxon>Embryophyta</taxon>
        <taxon>Tracheophyta</taxon>
        <taxon>Spermatophyta</taxon>
        <taxon>Magnoliopsida</taxon>
        <taxon>eudicotyledons</taxon>
        <taxon>Gunneridae</taxon>
        <taxon>Pentapetalae</taxon>
        <taxon>rosids</taxon>
        <taxon>fabids</taxon>
        <taxon>Fagales</taxon>
        <taxon>Juglandaceae</taxon>
        <taxon>Juglans</taxon>
    </lineage>
</organism>
<dbReference type="KEGG" id="jre:109008804"/>
<dbReference type="GeneID" id="109008804"/>
<name>A0A2I4GL07_JUGRE</name>
<evidence type="ECO:0000313" key="1">
    <source>
        <dbReference type="Proteomes" id="UP000235220"/>
    </source>
</evidence>
<accession>A0A2I4GL07</accession>
<gene>
    <name evidence="2" type="primary">LOC109008804</name>
</gene>
<dbReference type="Gene3D" id="3.60.10.10">
    <property type="entry name" value="Endonuclease/exonuclease/phosphatase"/>
    <property type="match status" value="1"/>
</dbReference>
<dbReference type="OrthoDB" id="1050897at2759"/>
<protein>
    <submittedName>
        <fullName evidence="2">Uncharacterized protein LOC109008804</fullName>
    </submittedName>
</protein>
<proteinExistence type="predicted"/>
<dbReference type="PANTHER" id="PTHR33710:SF62">
    <property type="entry name" value="DUF4283 DOMAIN PROTEIN"/>
    <property type="match status" value="1"/>
</dbReference>
<dbReference type="InterPro" id="IPR036691">
    <property type="entry name" value="Endo/exonu/phosph_ase_sf"/>
</dbReference>
<sequence>MDAFRALVYKCHLKDLGYEGVPYTWFNKRGPQDSISERLDRCLANRKWCNLFPYASVIHGTVAHSSHILIILHLNGGSHRRRGKKPFRFEAMWVETEDYEKIIAKSWKEDTMNADLETLMDKIDSCSKSLIA</sequence>
<reference evidence="2" key="1">
    <citation type="submission" date="2025-08" db="UniProtKB">
        <authorList>
            <consortium name="RefSeq"/>
        </authorList>
    </citation>
    <scope>IDENTIFICATION</scope>
    <source>
        <tissue evidence="2">Leaves</tissue>
    </source>
</reference>
<dbReference type="SUPFAM" id="SSF56219">
    <property type="entry name" value="DNase I-like"/>
    <property type="match status" value="1"/>
</dbReference>
<dbReference type="Gramene" id="Jr15_03390_p1">
    <property type="protein sequence ID" value="cds.Jr15_03390_p1"/>
    <property type="gene ID" value="Jr15_03390"/>
</dbReference>
<evidence type="ECO:0000313" key="2">
    <source>
        <dbReference type="RefSeq" id="XP_018844581.1"/>
    </source>
</evidence>
<keyword evidence="1" id="KW-1185">Reference proteome</keyword>